<dbReference type="PANTHER" id="PTHR34582">
    <property type="entry name" value="UPF0702 TRANSMEMBRANE PROTEIN YCAP"/>
    <property type="match status" value="1"/>
</dbReference>
<organism evidence="9 10">
    <name type="scientific">Azohydromonas caseinilytica</name>
    <dbReference type="NCBI Taxonomy" id="2728836"/>
    <lineage>
        <taxon>Bacteria</taxon>
        <taxon>Pseudomonadati</taxon>
        <taxon>Pseudomonadota</taxon>
        <taxon>Betaproteobacteria</taxon>
        <taxon>Burkholderiales</taxon>
        <taxon>Sphaerotilaceae</taxon>
        <taxon>Azohydromonas</taxon>
    </lineage>
</organism>
<keyword evidence="5 7" id="KW-1133">Transmembrane helix</keyword>
<feature type="transmembrane region" description="Helical" evidence="7">
    <location>
        <begin position="6"/>
        <end position="22"/>
    </location>
</feature>
<evidence type="ECO:0000256" key="3">
    <source>
        <dbReference type="ARBA" id="ARBA00022475"/>
    </source>
</evidence>
<dbReference type="InterPro" id="IPR007353">
    <property type="entry name" value="DUF421"/>
</dbReference>
<evidence type="ECO:0000313" key="9">
    <source>
        <dbReference type="EMBL" id="NML15742.1"/>
    </source>
</evidence>
<feature type="domain" description="YetF C-terminal" evidence="8">
    <location>
        <begin position="78"/>
        <end position="148"/>
    </location>
</feature>
<dbReference type="Pfam" id="PF04239">
    <property type="entry name" value="DUF421"/>
    <property type="match status" value="1"/>
</dbReference>
<dbReference type="GO" id="GO:0005886">
    <property type="term" value="C:plasma membrane"/>
    <property type="evidence" value="ECO:0007669"/>
    <property type="project" value="UniProtKB-SubCell"/>
</dbReference>
<evidence type="ECO:0000256" key="1">
    <source>
        <dbReference type="ARBA" id="ARBA00004651"/>
    </source>
</evidence>
<evidence type="ECO:0000256" key="5">
    <source>
        <dbReference type="ARBA" id="ARBA00022989"/>
    </source>
</evidence>
<dbReference type="Proteomes" id="UP000574067">
    <property type="component" value="Unassembled WGS sequence"/>
</dbReference>
<keyword evidence="6 7" id="KW-0472">Membrane</keyword>
<dbReference type="Gene3D" id="3.30.240.20">
    <property type="entry name" value="bsu07140 like domains"/>
    <property type="match status" value="1"/>
</dbReference>
<evidence type="ECO:0000256" key="7">
    <source>
        <dbReference type="SAM" id="Phobius"/>
    </source>
</evidence>
<keyword evidence="3" id="KW-1003">Cell membrane</keyword>
<dbReference type="RefSeq" id="WP_169160649.1">
    <property type="nucleotide sequence ID" value="NZ_JABBFW010000007.1"/>
</dbReference>
<dbReference type="AlphaFoldDB" id="A0A848F8Q7"/>
<evidence type="ECO:0000256" key="4">
    <source>
        <dbReference type="ARBA" id="ARBA00022692"/>
    </source>
</evidence>
<evidence type="ECO:0000259" key="8">
    <source>
        <dbReference type="Pfam" id="PF04239"/>
    </source>
</evidence>
<dbReference type="PANTHER" id="PTHR34582:SF6">
    <property type="entry name" value="UPF0702 TRANSMEMBRANE PROTEIN YCAP"/>
    <property type="match status" value="1"/>
</dbReference>
<name>A0A848F8Q7_9BURK</name>
<keyword evidence="4 7" id="KW-0812">Transmembrane</keyword>
<keyword evidence="10" id="KW-1185">Reference proteome</keyword>
<dbReference type="InterPro" id="IPR023090">
    <property type="entry name" value="UPF0702_alpha/beta_dom_sf"/>
</dbReference>
<reference evidence="9 10" key="1">
    <citation type="submission" date="2020-04" db="EMBL/GenBank/DDBJ databases">
        <title>Azohydromonas sp. isolated from soil.</title>
        <authorList>
            <person name="Dahal R.H."/>
        </authorList>
    </citation>
    <scope>NUCLEOTIDE SEQUENCE [LARGE SCALE GENOMIC DNA]</scope>
    <source>
        <strain evidence="9 10">G-1-1-14</strain>
    </source>
</reference>
<dbReference type="EMBL" id="JABBFW010000007">
    <property type="protein sequence ID" value="NML15742.1"/>
    <property type="molecule type" value="Genomic_DNA"/>
</dbReference>
<comment type="similarity">
    <text evidence="2">Belongs to the UPF0702 family.</text>
</comment>
<evidence type="ECO:0000313" key="10">
    <source>
        <dbReference type="Proteomes" id="UP000574067"/>
    </source>
</evidence>
<protein>
    <submittedName>
        <fullName evidence="9">DUF421 domain-containing protein</fullName>
    </submittedName>
</protein>
<gene>
    <name evidence="9" type="ORF">HHL10_12250</name>
</gene>
<accession>A0A848F8Q7</accession>
<evidence type="ECO:0000256" key="6">
    <source>
        <dbReference type="ARBA" id="ARBA00023136"/>
    </source>
</evidence>
<sequence>MDLFLRTVAVYIFLLIILRLAGKRTLSEMSTFDFILVLIISEATQNALVDDDRSLTNGLAVILTLVALDRLAAVVKRRSQRVEQILEGTPLMLVDHGRVLEERMKKSNVTLEDILQSARLHQGIARLDQIKYAVLEASGGISIIPVDENAELDQRIEAAVTRALARHNETVASPR</sequence>
<proteinExistence type="inferred from homology"/>
<comment type="caution">
    <text evidence="9">The sequence shown here is derived from an EMBL/GenBank/DDBJ whole genome shotgun (WGS) entry which is preliminary data.</text>
</comment>
<evidence type="ECO:0000256" key="2">
    <source>
        <dbReference type="ARBA" id="ARBA00006448"/>
    </source>
</evidence>
<comment type="subcellular location">
    <subcellularLocation>
        <location evidence="1">Cell membrane</location>
        <topology evidence="1">Multi-pass membrane protein</topology>
    </subcellularLocation>
</comment>